<dbReference type="AlphaFoldDB" id="A0A6L8SWM2"/>
<dbReference type="Proteomes" id="UP000477285">
    <property type="component" value="Unassembled WGS sequence"/>
</dbReference>
<comment type="caution">
    <text evidence="1">The sequence shown here is derived from an EMBL/GenBank/DDBJ whole genome shotgun (WGS) entry which is preliminary data.</text>
</comment>
<accession>A0A6L8SWM2</accession>
<gene>
    <name evidence="1" type="ORF">GT728_00420</name>
</gene>
<evidence type="ECO:0000313" key="1">
    <source>
        <dbReference type="EMBL" id="MZL31697.1"/>
    </source>
</evidence>
<proteinExistence type="predicted"/>
<reference evidence="1 2" key="1">
    <citation type="journal article" date="2019" name="Nat. Med.">
        <title>A library of human gut bacterial isolates paired with longitudinal multiomics data enables mechanistic microbiome research.</title>
        <authorList>
            <person name="Poyet M."/>
            <person name="Groussin M."/>
            <person name="Gibbons S.M."/>
            <person name="Avila-Pacheco J."/>
            <person name="Jiang X."/>
            <person name="Kearney S.M."/>
            <person name="Perrotta A.R."/>
            <person name="Berdy B."/>
            <person name="Zhao S."/>
            <person name="Lieberman T.D."/>
            <person name="Swanson P.K."/>
            <person name="Smith M."/>
            <person name="Roesemann S."/>
            <person name="Alexander J.E."/>
            <person name="Rich S.A."/>
            <person name="Livny J."/>
            <person name="Vlamakis H."/>
            <person name="Clish C."/>
            <person name="Bullock K."/>
            <person name="Deik A."/>
            <person name="Scott J."/>
            <person name="Pierce K.A."/>
            <person name="Xavier R.J."/>
            <person name="Alm E.J."/>
        </authorList>
    </citation>
    <scope>NUCLEOTIDE SEQUENCE [LARGE SCALE GENOMIC DNA]</scope>
    <source>
        <strain evidence="1 2">BIOML-A1</strain>
    </source>
</reference>
<protein>
    <submittedName>
        <fullName evidence="1">Uncharacterized protein</fullName>
    </submittedName>
</protein>
<dbReference type="EMBL" id="WWVQ01000001">
    <property type="protein sequence ID" value="MZL31697.1"/>
    <property type="molecule type" value="Genomic_DNA"/>
</dbReference>
<sequence length="66" mass="7415">MKKILTSFMNLSTGEGSRIAYTYSEVDESTGSIISQNNKGNFLVMDDNVQKNLDSVKDYIKNNFLS</sequence>
<name>A0A6L8SWM2_9FIRM</name>
<dbReference type="RefSeq" id="WP_118669935.1">
    <property type="nucleotide sequence ID" value="NZ_WWVI01000001.1"/>
</dbReference>
<organism evidence="1 2">
    <name type="scientific">Blautia wexlerae</name>
    <dbReference type="NCBI Taxonomy" id="418240"/>
    <lineage>
        <taxon>Bacteria</taxon>
        <taxon>Bacillati</taxon>
        <taxon>Bacillota</taxon>
        <taxon>Clostridia</taxon>
        <taxon>Lachnospirales</taxon>
        <taxon>Lachnospiraceae</taxon>
        <taxon>Blautia</taxon>
    </lineage>
</organism>
<evidence type="ECO:0000313" key="2">
    <source>
        <dbReference type="Proteomes" id="UP000477285"/>
    </source>
</evidence>